<evidence type="ECO:0000256" key="1">
    <source>
        <dbReference type="SAM" id="MobiDB-lite"/>
    </source>
</evidence>
<dbReference type="OrthoDB" id="2564982at2759"/>
<dbReference type="VEuPathDB" id="FungiDB:CNBG_2909"/>
<dbReference type="RefSeq" id="XP_062882912.1">
    <property type="nucleotide sequence ID" value="XM_063026957.1"/>
</dbReference>
<proteinExistence type="predicted"/>
<gene>
    <name evidence="3" type="ORF">CNBG_2909</name>
</gene>
<keyword evidence="2" id="KW-0812">Transmembrane</keyword>
<reference evidence="3 4" key="2">
    <citation type="journal article" date="2018" name="Proc. Natl. Acad. Sci.">
        <title>RNAi is a critical determinant of centromere evolution in closely related fungi.</title>
        <authorList>
            <person name="Yadav V."/>
            <person name="Sun S."/>
            <person name="Billmyre R.B."/>
            <person name="Thimmappa B.C."/>
            <person name="Shea T."/>
            <person name="Lintner R."/>
            <person name="Bakkeren G."/>
            <person name="Cuomo C.A."/>
            <person name="Heitman J."/>
            <person name="Sanyal K."/>
        </authorList>
    </citation>
    <scope>NUCLEOTIDE SEQUENCE [LARGE SCALE GENOMIC DNA]</scope>
    <source>
        <strain evidence="3 4">R265</strain>
    </source>
</reference>
<keyword evidence="2" id="KW-1133">Transmembrane helix</keyword>
<feature type="region of interest" description="Disordered" evidence="1">
    <location>
        <begin position="121"/>
        <end position="265"/>
    </location>
</feature>
<feature type="region of interest" description="Disordered" evidence="1">
    <location>
        <begin position="1"/>
        <end position="31"/>
    </location>
</feature>
<evidence type="ECO:0000313" key="4">
    <source>
        <dbReference type="Proteomes" id="UP000029445"/>
    </source>
</evidence>
<name>A0A095D7L6_CRYD2</name>
<sequence length="265" mass="30467">MAPYALYIRDDSSSSNSTDSSSSSVASSSDPNASSFMDIHGKQAYIALAVIGVLLLLIFIWAYCTHRLSFAPFNQKRCSKCGHQIPKSAKLDDDYFENDNNGKKGGGYVCRKCQEDKENEELEEELESEGLGRKGLNKSKNPGTEYAERKGRKKNKKMKDWEDDEEDHNYSDEEKQVGTQMEKKPTRVKRDDISFNRSPRGENEKVERTKARTAKDDSGRNDNVRSTRRQEEERRPSRQKAKEEQHKPPVMKKREDYDVDDDYSD</sequence>
<dbReference type="KEGG" id="cdeu:CNBG_2909"/>
<keyword evidence="4" id="KW-1185">Reference proteome</keyword>
<feature type="compositionally biased region" description="Basic and acidic residues" evidence="1">
    <location>
        <begin position="168"/>
        <end position="256"/>
    </location>
</feature>
<keyword evidence="2" id="KW-0472">Membrane</keyword>
<dbReference type="GeneID" id="88179231"/>
<dbReference type="OMA" id="DEGHNDY"/>
<dbReference type="EMBL" id="CP025766">
    <property type="protein sequence ID" value="KGB77071.1"/>
    <property type="molecule type" value="Genomic_DNA"/>
</dbReference>
<feature type="transmembrane region" description="Helical" evidence="2">
    <location>
        <begin position="44"/>
        <end position="63"/>
    </location>
</feature>
<dbReference type="HOGENOM" id="CLU_1049804_0_0_1"/>
<evidence type="ECO:0000313" key="3">
    <source>
        <dbReference type="EMBL" id="KGB77071.1"/>
    </source>
</evidence>
<reference evidence="3 4" key="1">
    <citation type="journal article" date="2011" name="MBio">
        <title>Genome variation in Cryptococcus gattii, an emerging pathogen of immunocompetent hosts.</title>
        <authorList>
            <person name="D'Souza C.A."/>
            <person name="Kronstad J.W."/>
            <person name="Taylor G."/>
            <person name="Warren R."/>
            <person name="Yuen M."/>
            <person name="Hu G."/>
            <person name="Jung W.H."/>
            <person name="Sham A."/>
            <person name="Kidd S.E."/>
            <person name="Tangen K."/>
            <person name="Lee N."/>
            <person name="Zeilmaker T."/>
            <person name="Sawkins J."/>
            <person name="McVicker G."/>
            <person name="Shah S."/>
            <person name="Gnerre S."/>
            <person name="Griggs A."/>
            <person name="Zeng Q."/>
            <person name="Bartlett K."/>
            <person name="Li W."/>
            <person name="Wang X."/>
            <person name="Heitman J."/>
            <person name="Stajich J.E."/>
            <person name="Fraser J.A."/>
            <person name="Meyer W."/>
            <person name="Carter D."/>
            <person name="Schein J."/>
            <person name="Krzywinski M."/>
            <person name="Kwon-Chung K.J."/>
            <person name="Varma A."/>
            <person name="Wang J."/>
            <person name="Brunham R."/>
            <person name="Fyfe M."/>
            <person name="Ouellette B.F."/>
            <person name="Siddiqui A."/>
            <person name="Marra M."/>
            <person name="Jones S."/>
            <person name="Holt R."/>
            <person name="Birren B.W."/>
            <person name="Galagan J.E."/>
            <person name="Cuomo C.A."/>
        </authorList>
    </citation>
    <scope>NUCLEOTIDE SEQUENCE [LARGE SCALE GENOMIC DNA]</scope>
    <source>
        <strain evidence="3 4">R265</strain>
    </source>
</reference>
<accession>A0A095D7L6</accession>
<protein>
    <submittedName>
        <fullName evidence="3">Uncharacterized protein</fullName>
    </submittedName>
</protein>
<organism evidence="3 4">
    <name type="scientific">Cryptococcus deuterogattii (strain R265)</name>
    <name type="common">Cryptococcus gattii VGII (strain R265)</name>
    <dbReference type="NCBI Taxonomy" id="294750"/>
    <lineage>
        <taxon>Eukaryota</taxon>
        <taxon>Fungi</taxon>
        <taxon>Dikarya</taxon>
        <taxon>Basidiomycota</taxon>
        <taxon>Agaricomycotina</taxon>
        <taxon>Tremellomycetes</taxon>
        <taxon>Tremellales</taxon>
        <taxon>Cryptococcaceae</taxon>
        <taxon>Cryptococcus</taxon>
        <taxon>Cryptococcus gattii species complex</taxon>
    </lineage>
</organism>
<evidence type="ECO:0000256" key="2">
    <source>
        <dbReference type="SAM" id="Phobius"/>
    </source>
</evidence>
<dbReference type="AlphaFoldDB" id="A0A095D7L6"/>
<feature type="compositionally biased region" description="Low complexity" evidence="1">
    <location>
        <begin position="13"/>
        <end position="31"/>
    </location>
</feature>
<dbReference type="Proteomes" id="UP000029445">
    <property type="component" value="Chromosome 8"/>
</dbReference>